<dbReference type="Proteomes" id="UP000193307">
    <property type="component" value="Unassembled WGS sequence"/>
</dbReference>
<dbReference type="AlphaFoldDB" id="A0A1Y5RW13"/>
<organism evidence="2 3">
    <name type="scientific">Pacificibacter marinus</name>
    <dbReference type="NCBI Taxonomy" id="658057"/>
    <lineage>
        <taxon>Bacteria</taxon>
        <taxon>Pseudomonadati</taxon>
        <taxon>Pseudomonadota</taxon>
        <taxon>Alphaproteobacteria</taxon>
        <taxon>Rhodobacterales</taxon>
        <taxon>Roseobacteraceae</taxon>
        <taxon>Pacificibacter</taxon>
    </lineage>
</organism>
<gene>
    <name evidence="2" type="ORF">PAM7971_01024</name>
</gene>
<dbReference type="EMBL" id="FWFW01000002">
    <property type="protein sequence ID" value="SLN26816.1"/>
    <property type="molecule type" value="Genomic_DNA"/>
</dbReference>
<name>A0A1Y5RW13_9RHOB</name>
<sequence>MSDQKQNFIGGSWGAGDARANINPSNTADIIGLYARANEAQAQAQDAIKTAKAERSKEKVVT</sequence>
<reference evidence="2 3" key="1">
    <citation type="submission" date="2017-03" db="EMBL/GenBank/DDBJ databases">
        <authorList>
            <person name="Afonso C.L."/>
            <person name="Miller P.J."/>
            <person name="Scott M.A."/>
            <person name="Spackman E."/>
            <person name="Goraichik I."/>
            <person name="Dimitrov K.M."/>
            <person name="Suarez D.L."/>
            <person name="Swayne D.E."/>
        </authorList>
    </citation>
    <scope>NUCLEOTIDE SEQUENCE [LARGE SCALE GENOMIC DNA]</scope>
    <source>
        <strain evidence="2 3">CECT 7971</strain>
    </source>
</reference>
<evidence type="ECO:0000313" key="2">
    <source>
        <dbReference type="EMBL" id="SLN26816.1"/>
    </source>
</evidence>
<dbReference type="STRING" id="658057.SAMN04488032_10264"/>
<feature type="region of interest" description="Disordered" evidence="1">
    <location>
        <begin position="1"/>
        <end position="21"/>
    </location>
</feature>
<protein>
    <submittedName>
        <fullName evidence="2">Uncharacterized protein</fullName>
    </submittedName>
</protein>
<dbReference type="OrthoDB" id="9812625at2"/>
<dbReference type="RefSeq" id="WP_085847901.1">
    <property type="nucleotide sequence ID" value="NZ_FNZV01000002.1"/>
</dbReference>
<proteinExistence type="predicted"/>
<accession>A0A1Y5RW13</accession>
<keyword evidence="3" id="KW-1185">Reference proteome</keyword>
<evidence type="ECO:0000256" key="1">
    <source>
        <dbReference type="SAM" id="MobiDB-lite"/>
    </source>
</evidence>
<evidence type="ECO:0000313" key="3">
    <source>
        <dbReference type="Proteomes" id="UP000193307"/>
    </source>
</evidence>